<dbReference type="InterPro" id="IPR003609">
    <property type="entry name" value="Pan_app"/>
</dbReference>
<evidence type="ECO:0000259" key="4">
    <source>
        <dbReference type="PROSITE" id="PS50948"/>
    </source>
</evidence>
<name>T1FBM8_HELRO</name>
<reference evidence="7" key="1">
    <citation type="submission" date="2012-12" db="EMBL/GenBank/DDBJ databases">
        <authorList>
            <person name="Hellsten U."/>
            <person name="Grimwood J."/>
            <person name="Chapman J.A."/>
            <person name="Shapiro H."/>
            <person name="Aerts A."/>
            <person name="Otillar R.P."/>
            <person name="Terry A.Y."/>
            <person name="Boore J.L."/>
            <person name="Simakov O."/>
            <person name="Marletaz F."/>
            <person name="Cho S.-J."/>
            <person name="Edsinger-Gonzales E."/>
            <person name="Havlak P."/>
            <person name="Kuo D.-H."/>
            <person name="Larsson T."/>
            <person name="Lv J."/>
            <person name="Arendt D."/>
            <person name="Savage R."/>
            <person name="Osoegawa K."/>
            <person name="de Jong P."/>
            <person name="Lindberg D.R."/>
            <person name="Seaver E.C."/>
            <person name="Weisblat D.A."/>
            <person name="Putnam N.H."/>
            <person name="Grigoriev I.V."/>
            <person name="Rokhsar D.S."/>
        </authorList>
    </citation>
    <scope>NUCLEOTIDE SEQUENCE</scope>
</reference>
<keyword evidence="3" id="KW-0732">Signal</keyword>
<dbReference type="Proteomes" id="UP000015101">
    <property type="component" value="Unassembled WGS sequence"/>
</dbReference>
<evidence type="ECO:0000256" key="3">
    <source>
        <dbReference type="SAM" id="SignalP"/>
    </source>
</evidence>
<dbReference type="HOGENOM" id="CLU_067421_0_0_1"/>
<feature type="signal peptide" evidence="3">
    <location>
        <begin position="1"/>
        <end position="18"/>
    </location>
</feature>
<dbReference type="EMBL" id="AMQM01006039">
    <property type="status" value="NOT_ANNOTATED_CDS"/>
    <property type="molecule type" value="Genomic_DNA"/>
</dbReference>
<dbReference type="GeneID" id="20206227"/>
<evidence type="ECO:0000313" key="7">
    <source>
        <dbReference type="Proteomes" id="UP000015101"/>
    </source>
</evidence>
<dbReference type="Gene3D" id="3.50.4.10">
    <property type="entry name" value="Hepatocyte Growth Factor"/>
    <property type="match status" value="1"/>
</dbReference>
<reference evidence="6" key="3">
    <citation type="submission" date="2015-06" db="UniProtKB">
        <authorList>
            <consortium name="EnsemblMetazoa"/>
        </authorList>
    </citation>
    <scope>IDENTIFICATION</scope>
</reference>
<feature type="chain" id="PRO_5010980493" description="Apple domain-containing protein" evidence="3">
    <location>
        <begin position="19"/>
        <end position="353"/>
    </location>
</feature>
<feature type="region of interest" description="Disordered" evidence="1">
    <location>
        <begin position="315"/>
        <end position="340"/>
    </location>
</feature>
<evidence type="ECO:0000256" key="1">
    <source>
        <dbReference type="SAM" id="MobiDB-lite"/>
    </source>
</evidence>
<dbReference type="InParanoid" id="T1FBM8"/>
<keyword evidence="2" id="KW-0812">Transmembrane</keyword>
<evidence type="ECO:0000313" key="5">
    <source>
        <dbReference type="EMBL" id="ESN98158.1"/>
    </source>
</evidence>
<evidence type="ECO:0000313" key="6">
    <source>
        <dbReference type="EnsemblMetazoa" id="HelroP177401"/>
    </source>
</evidence>
<feature type="domain" description="Apple" evidence="4">
    <location>
        <begin position="148"/>
        <end position="233"/>
    </location>
</feature>
<sequence>MRFGFMIKLLSALMLVNSQTSLQSSEPVVGWCDPYETFCLFSPGSNLFVSNLLQAQQICTASKENSWPLEIHHPSVSNALDQLLNNLHLSGSSFAFVLNAEMDGKKWKWINNNSTIRDKNCNVNQIMGFQKNSITCFEADDAKFQLICVADCFSSWEVYNRTGMDHATNSPITTIDECKSYCERDRTDECVAVEWNINMSFNSRCWIFQNKSGNISFNFIVKNDATMYIINRTIKSVDVCLIDLKTYVPSIYPSVGNVETVRKTFIGEAVGGGVSGLLVICLVIIVVVCCYRKHNKFVLFISSFDVVSIRPSEVNNGNEVGTEDNDVYTRPSTIPNLTDNSHEHLYKSLNSKS</sequence>
<dbReference type="AlphaFoldDB" id="T1FBM8"/>
<keyword evidence="2" id="KW-1133">Transmembrane helix</keyword>
<dbReference type="EnsemblMetazoa" id="HelroT177401">
    <property type="protein sequence ID" value="HelroP177401"/>
    <property type="gene ID" value="HelroG177401"/>
</dbReference>
<keyword evidence="2" id="KW-0472">Membrane</keyword>
<dbReference type="EMBL" id="KB097222">
    <property type="protein sequence ID" value="ESN98158.1"/>
    <property type="molecule type" value="Genomic_DNA"/>
</dbReference>
<feature type="transmembrane region" description="Helical" evidence="2">
    <location>
        <begin position="269"/>
        <end position="291"/>
    </location>
</feature>
<dbReference type="CTD" id="20206227"/>
<protein>
    <recommendedName>
        <fullName evidence="4">Apple domain-containing protein</fullName>
    </recommendedName>
</protein>
<dbReference type="PROSITE" id="PS50948">
    <property type="entry name" value="PAN"/>
    <property type="match status" value="1"/>
</dbReference>
<gene>
    <name evidence="6" type="primary">20206227</name>
    <name evidence="5" type="ORF">HELRODRAFT_177401</name>
</gene>
<keyword evidence="7" id="KW-1185">Reference proteome</keyword>
<accession>T1FBM8</accession>
<evidence type="ECO:0000256" key="2">
    <source>
        <dbReference type="SAM" id="Phobius"/>
    </source>
</evidence>
<organism evidence="6 7">
    <name type="scientific">Helobdella robusta</name>
    <name type="common">Californian leech</name>
    <dbReference type="NCBI Taxonomy" id="6412"/>
    <lineage>
        <taxon>Eukaryota</taxon>
        <taxon>Metazoa</taxon>
        <taxon>Spiralia</taxon>
        <taxon>Lophotrochozoa</taxon>
        <taxon>Annelida</taxon>
        <taxon>Clitellata</taxon>
        <taxon>Hirudinea</taxon>
        <taxon>Rhynchobdellida</taxon>
        <taxon>Glossiphoniidae</taxon>
        <taxon>Helobdella</taxon>
    </lineage>
</organism>
<dbReference type="KEGG" id="hro:HELRODRAFT_177401"/>
<reference evidence="5 7" key="2">
    <citation type="journal article" date="2013" name="Nature">
        <title>Insights into bilaterian evolution from three spiralian genomes.</title>
        <authorList>
            <person name="Simakov O."/>
            <person name="Marletaz F."/>
            <person name="Cho S.J."/>
            <person name="Edsinger-Gonzales E."/>
            <person name="Havlak P."/>
            <person name="Hellsten U."/>
            <person name="Kuo D.H."/>
            <person name="Larsson T."/>
            <person name="Lv J."/>
            <person name="Arendt D."/>
            <person name="Savage R."/>
            <person name="Osoegawa K."/>
            <person name="de Jong P."/>
            <person name="Grimwood J."/>
            <person name="Chapman J.A."/>
            <person name="Shapiro H."/>
            <person name="Aerts A."/>
            <person name="Otillar R.P."/>
            <person name="Terry A.Y."/>
            <person name="Boore J.L."/>
            <person name="Grigoriev I.V."/>
            <person name="Lindberg D.R."/>
            <person name="Seaver E.C."/>
            <person name="Weisblat D.A."/>
            <person name="Putnam N.H."/>
            <person name="Rokhsar D.S."/>
        </authorList>
    </citation>
    <scope>NUCLEOTIDE SEQUENCE</scope>
</reference>
<dbReference type="RefSeq" id="XP_009023845.1">
    <property type="nucleotide sequence ID" value="XM_009025597.1"/>
</dbReference>
<feature type="compositionally biased region" description="Polar residues" evidence="1">
    <location>
        <begin position="330"/>
        <end position="339"/>
    </location>
</feature>
<proteinExistence type="predicted"/>